<dbReference type="Proteomes" id="UP000004470">
    <property type="component" value="Unassembled WGS sequence"/>
</dbReference>
<proteinExistence type="predicted"/>
<gene>
    <name evidence="1" type="ORF">HMPREF0623_1809</name>
</gene>
<organism evidence="1 2">
    <name type="scientific">Pediococcus acidilactici DSM 20284</name>
    <dbReference type="NCBI Taxonomy" id="862514"/>
    <lineage>
        <taxon>Bacteria</taxon>
        <taxon>Bacillati</taxon>
        <taxon>Bacillota</taxon>
        <taxon>Bacilli</taxon>
        <taxon>Lactobacillales</taxon>
        <taxon>Lactobacillaceae</taxon>
        <taxon>Pediococcus</taxon>
        <taxon>Pediococcus acidilactici group</taxon>
    </lineage>
</organism>
<protein>
    <submittedName>
        <fullName evidence="1">Uncharacterized protein</fullName>
    </submittedName>
</protein>
<accession>E0NIH8</accession>
<comment type="caution">
    <text evidence="1">The sequence shown here is derived from an EMBL/GenBank/DDBJ whole genome shotgun (WGS) entry which is preliminary data.</text>
</comment>
<keyword evidence="2" id="KW-1185">Reference proteome</keyword>
<dbReference type="AlphaFoldDB" id="E0NIH8"/>
<sequence>MGEKRMAIIQVPHDLTEVRVKKEQLKEQGQTVAEEQLIEQAIQDNAQHLLDDILDGHYFTCKLENDELVVYDVINAPTGKVAPRGTSFTEDFTQDADSLWDYLDKQLSKIAGGR</sequence>
<evidence type="ECO:0000313" key="2">
    <source>
        <dbReference type="Proteomes" id="UP000004470"/>
    </source>
</evidence>
<evidence type="ECO:0000313" key="1">
    <source>
        <dbReference type="EMBL" id="EFL94941.1"/>
    </source>
</evidence>
<dbReference type="HOGENOM" id="CLU_171010_0_0_9"/>
<dbReference type="EMBL" id="AEEG01000009">
    <property type="protein sequence ID" value="EFL94941.1"/>
    <property type="molecule type" value="Genomic_DNA"/>
</dbReference>
<name>E0NIH8_PEDAC</name>
<dbReference type="eggNOG" id="ENOG502ZMVG">
    <property type="taxonomic scope" value="Bacteria"/>
</dbReference>
<reference evidence="1" key="1">
    <citation type="submission" date="2010-07" db="EMBL/GenBank/DDBJ databases">
        <authorList>
            <person name="Muzny D."/>
            <person name="Qin X."/>
            <person name="Deng J."/>
            <person name="Jiang H."/>
            <person name="Liu Y."/>
            <person name="Qu J."/>
            <person name="Song X.-Z."/>
            <person name="Zhang L."/>
            <person name="Thornton R."/>
            <person name="Coyle M."/>
            <person name="Francisco L."/>
            <person name="Jackson L."/>
            <person name="Javaid M."/>
            <person name="Korchina V."/>
            <person name="Kovar C."/>
            <person name="Mata R."/>
            <person name="Mathew T."/>
            <person name="Ngo R."/>
            <person name="Nguyen L."/>
            <person name="Nguyen N."/>
            <person name="Okwuonu G."/>
            <person name="Ongeri F."/>
            <person name="Pham C."/>
            <person name="Simmons D."/>
            <person name="Wilczek-Boney K."/>
            <person name="Hale W."/>
            <person name="Jakkamsetti A."/>
            <person name="Pham P."/>
            <person name="Ruth R."/>
            <person name="San Lucas F."/>
            <person name="Warren J."/>
            <person name="Zhang J."/>
            <person name="Zhao Z."/>
            <person name="Zhou C."/>
            <person name="Zhu D."/>
            <person name="Lee S."/>
            <person name="Bess C."/>
            <person name="Blankenburg K."/>
            <person name="Forbes L."/>
            <person name="Fu Q."/>
            <person name="Gubbala S."/>
            <person name="Hirani K."/>
            <person name="Jayaseelan J.C."/>
            <person name="Lara F."/>
            <person name="Munidasa M."/>
            <person name="Palculict T."/>
            <person name="Patil S."/>
            <person name="Pu L.-L."/>
            <person name="Saada N."/>
            <person name="Tang L."/>
            <person name="Weissenberger G."/>
            <person name="Zhu Y."/>
            <person name="Hemphill L."/>
            <person name="Shang Y."/>
            <person name="Youmans B."/>
            <person name="Ayvaz T."/>
            <person name="Ross M."/>
            <person name="Santibanez J."/>
            <person name="Aqrawi P."/>
            <person name="Gross S."/>
            <person name="Joshi V."/>
            <person name="Fowler G."/>
            <person name="Nazareth L."/>
            <person name="Reid J."/>
            <person name="Worley K."/>
            <person name="Petrosino J."/>
            <person name="Highlander S."/>
            <person name="Gibbs R."/>
        </authorList>
    </citation>
    <scope>NUCLEOTIDE SEQUENCE [LARGE SCALE GENOMIC DNA]</scope>
    <source>
        <strain evidence="1">DSM 20284</strain>
    </source>
</reference>